<feature type="transmembrane region" description="Helical" evidence="5">
    <location>
        <begin position="13"/>
        <end position="31"/>
    </location>
</feature>
<dbReference type="Proteomes" id="UP000176944">
    <property type="component" value="Chromosome"/>
</dbReference>
<dbReference type="InterPro" id="IPR005821">
    <property type="entry name" value="Ion_trans_dom"/>
</dbReference>
<feature type="transmembrane region" description="Helical" evidence="5">
    <location>
        <begin position="214"/>
        <end position="236"/>
    </location>
</feature>
<keyword evidence="4 5" id="KW-0472">Membrane</keyword>
<keyword evidence="2 5" id="KW-0812">Transmembrane</keyword>
<protein>
    <submittedName>
        <fullName evidence="7">Ion transporter</fullName>
    </submittedName>
</protein>
<accession>A0A1D9GAY6</accession>
<dbReference type="InterPro" id="IPR043203">
    <property type="entry name" value="VGCC_Ca_Na"/>
</dbReference>
<evidence type="ECO:0000259" key="6">
    <source>
        <dbReference type="Pfam" id="PF00520"/>
    </source>
</evidence>
<evidence type="ECO:0000256" key="4">
    <source>
        <dbReference type="ARBA" id="ARBA00023136"/>
    </source>
</evidence>
<dbReference type="PANTHER" id="PTHR10037:SF62">
    <property type="entry name" value="SODIUM CHANNEL PROTEIN 60E"/>
    <property type="match status" value="1"/>
</dbReference>
<feature type="transmembrane region" description="Helical" evidence="5">
    <location>
        <begin position="43"/>
        <end position="64"/>
    </location>
</feature>
<dbReference type="GO" id="GO:0005248">
    <property type="term" value="F:voltage-gated sodium channel activity"/>
    <property type="evidence" value="ECO:0007669"/>
    <property type="project" value="TreeGrafter"/>
</dbReference>
<sequence>MQVALQKISNSEIFQNIILIVIILASIIVGLETYPSFTEKYGTIINFIEHIILWLFIAEIFIKIGSEGSHPWRYFKNGWNLFDFFIVVALVLPIDNQYFIVLRMLRLLRVFRLISALPRLQILVRALLKSLPSMGYVFLLLCILFYIYGVAGTFLFAENDPIHFSSLPKSILSLFQVVTLEGWTDLMYIQMYGCERYGYDGIEALCTNPSASPLIGVLFFVSFVMLGAMITINLFVGIITSNITDSVNEFKQEQDKKLDKVLKEQNQFSKVSRLEGQLLAIQKQLKDMHSSLERIRTDISDY</sequence>
<reference evidence="8" key="1">
    <citation type="submission" date="2016-10" db="EMBL/GenBank/DDBJ databases">
        <title>Comparative genomics uncovers the prolific and rare metabolic potential of the cyanobacterial genus Moorea.</title>
        <authorList>
            <person name="Leao T."/>
            <person name="Castelao G."/>
            <person name="Korobeynikov A."/>
            <person name="Monroe E.A."/>
            <person name="Podell S."/>
            <person name="Glukhov E."/>
            <person name="Allen E."/>
            <person name="Gerwick W.H."/>
            <person name="Gerwick L."/>
        </authorList>
    </citation>
    <scope>NUCLEOTIDE SEQUENCE [LARGE SCALE GENOMIC DNA]</scope>
    <source>
        <strain evidence="8">JHB</strain>
    </source>
</reference>
<name>A0A1D9GAY6_MOOP1</name>
<evidence type="ECO:0000256" key="5">
    <source>
        <dbReference type="SAM" id="Phobius"/>
    </source>
</evidence>
<evidence type="ECO:0000256" key="1">
    <source>
        <dbReference type="ARBA" id="ARBA00004141"/>
    </source>
</evidence>
<dbReference type="GO" id="GO:0001518">
    <property type="term" value="C:voltage-gated sodium channel complex"/>
    <property type="evidence" value="ECO:0007669"/>
    <property type="project" value="TreeGrafter"/>
</dbReference>
<evidence type="ECO:0000256" key="2">
    <source>
        <dbReference type="ARBA" id="ARBA00022692"/>
    </source>
</evidence>
<comment type="subcellular location">
    <subcellularLocation>
        <location evidence="1">Membrane</location>
        <topology evidence="1">Multi-pass membrane protein</topology>
    </subcellularLocation>
</comment>
<dbReference type="Gene3D" id="1.10.287.70">
    <property type="match status" value="1"/>
</dbReference>
<dbReference type="Gene3D" id="1.20.120.350">
    <property type="entry name" value="Voltage-gated potassium channels. Chain C"/>
    <property type="match status" value="1"/>
</dbReference>
<evidence type="ECO:0000256" key="3">
    <source>
        <dbReference type="ARBA" id="ARBA00022989"/>
    </source>
</evidence>
<dbReference type="Pfam" id="PF00520">
    <property type="entry name" value="Ion_trans"/>
    <property type="match status" value="1"/>
</dbReference>
<evidence type="ECO:0000313" key="8">
    <source>
        <dbReference type="Proteomes" id="UP000176944"/>
    </source>
</evidence>
<dbReference type="InterPro" id="IPR027359">
    <property type="entry name" value="Volt_channel_dom_sf"/>
</dbReference>
<dbReference type="AlphaFoldDB" id="A0A1D9GAY6"/>
<dbReference type="EMBL" id="CP017708">
    <property type="protein sequence ID" value="AOY84694.1"/>
    <property type="molecule type" value="Genomic_DNA"/>
</dbReference>
<feature type="domain" description="Ion transport" evidence="6">
    <location>
        <begin position="13"/>
        <end position="244"/>
    </location>
</feature>
<proteinExistence type="predicted"/>
<feature type="transmembrane region" description="Helical" evidence="5">
    <location>
        <begin position="135"/>
        <end position="157"/>
    </location>
</feature>
<keyword evidence="3 5" id="KW-1133">Transmembrane helix</keyword>
<dbReference type="PANTHER" id="PTHR10037">
    <property type="entry name" value="VOLTAGE-GATED CATION CHANNEL CALCIUM AND SODIUM"/>
    <property type="match status" value="1"/>
</dbReference>
<dbReference type="SUPFAM" id="SSF81324">
    <property type="entry name" value="Voltage-gated potassium channels"/>
    <property type="match status" value="1"/>
</dbReference>
<gene>
    <name evidence="7" type="ORF">BJP36_15185</name>
</gene>
<organism evidence="7 8">
    <name type="scientific">Moorena producens (strain JHB)</name>
    <dbReference type="NCBI Taxonomy" id="1454205"/>
    <lineage>
        <taxon>Bacteria</taxon>
        <taxon>Bacillati</taxon>
        <taxon>Cyanobacteriota</taxon>
        <taxon>Cyanophyceae</taxon>
        <taxon>Coleofasciculales</taxon>
        <taxon>Coleofasciculaceae</taxon>
        <taxon>Moorena</taxon>
    </lineage>
</organism>
<evidence type="ECO:0000313" key="7">
    <source>
        <dbReference type="EMBL" id="AOY84694.1"/>
    </source>
</evidence>
<feature type="transmembrane region" description="Helical" evidence="5">
    <location>
        <begin position="84"/>
        <end position="105"/>
    </location>
</feature>